<organism evidence="1 2">
    <name type="scientific">Stutzerimonas stutzeri</name>
    <name type="common">Pseudomonas stutzeri</name>
    <dbReference type="NCBI Taxonomy" id="316"/>
    <lineage>
        <taxon>Bacteria</taxon>
        <taxon>Pseudomonadati</taxon>
        <taxon>Pseudomonadota</taxon>
        <taxon>Gammaproteobacteria</taxon>
        <taxon>Pseudomonadales</taxon>
        <taxon>Pseudomonadaceae</taxon>
        <taxon>Stutzerimonas</taxon>
    </lineage>
</organism>
<dbReference type="EMBL" id="CP046902">
    <property type="protein sequence ID" value="QGZ29777.1"/>
    <property type="molecule type" value="Genomic_DNA"/>
</dbReference>
<dbReference type="GO" id="GO:0003677">
    <property type="term" value="F:DNA binding"/>
    <property type="evidence" value="ECO:0007669"/>
    <property type="project" value="InterPro"/>
</dbReference>
<accession>A0A6I6LLY6</accession>
<dbReference type="SUPFAM" id="SSF56349">
    <property type="entry name" value="DNA breaking-rejoining enzymes"/>
    <property type="match status" value="1"/>
</dbReference>
<gene>
    <name evidence="1" type="ORF">GQA94_06775</name>
</gene>
<protein>
    <submittedName>
        <fullName evidence="1">Integrase</fullName>
    </submittedName>
</protein>
<evidence type="ECO:0000313" key="2">
    <source>
        <dbReference type="Proteomes" id="UP000438983"/>
    </source>
</evidence>
<dbReference type="InterPro" id="IPR011010">
    <property type="entry name" value="DNA_brk_join_enz"/>
</dbReference>
<dbReference type="OrthoDB" id="8914001at2"/>
<name>A0A6I6LLY6_STUST</name>
<proteinExistence type="predicted"/>
<dbReference type="Proteomes" id="UP000438983">
    <property type="component" value="Chromosome"/>
</dbReference>
<sequence>MNVELPAELDFLKAFYTDPRTEYKKSSWLLSDFDLHIWKYDFNFATPNTINWDITLDDETSLLAQKNKPLLDGLKYFLTTSTRSVRGSAIELGSLAAQMTMFNRAIHVADYILLNAKEYQLSRFGLAGINSHHMKRMLDVFSSVNGSEESVYEWTKTISKFCLSLINTSSSIELDSILDQYPRMRIVTDEQLDEHHLEIPFDLIPYARAALHLHGYYKKRSTAGVRTPNTLQLAKSLYANTLKGGHLKLKTLSSLEFYTDNEREIISREYPGSSVRTGDHEAMTSGPFRAYRFLTYNLGILHEIGLPAPEVSELKQILDYEPSLSEAARFRTLPYPIVRDAFRKSIEYHFKYGELLIEGFCRMAEHCNLNGIAPTQLTNGELQDIMPPELIDMGIRKLGLVCQTVSIRHGALRKQSNYFIELRNNVGLIECLRIYIGCVQMVVGTIMARRIGEMLDLHSTDCLDKSERWLIFLNRKSTSNLFGIRQRQARPIEPIAVKMIKNLISMQQRLLKSGFITEMTSLFAPPGLLGNAGLSQQTMYAYNRNLDLLCDYFELPLNSKGERYYIRQHQLRRFFSMVFFHSSSFGGLETLQWMLGHTDMQHVWNYITESTDGAVLRSAKAQFIAESLHNGDITAYEDLAEILKIRYNTDNFALVDTAELEDAITDMIKTGKVQIEPEFFTDETGQHMRVVVKIQSTD</sequence>
<reference evidence="1 2" key="1">
    <citation type="submission" date="2019-12" db="EMBL/GenBank/DDBJ databases">
        <title>Complete genome sequence of Pseudomonas stutzeri.</title>
        <authorList>
            <person name="Lim S.R."/>
            <person name="Kim J.H."/>
        </authorList>
    </citation>
    <scope>NUCLEOTIDE SEQUENCE [LARGE SCALE GENOMIC DNA]</scope>
    <source>
        <strain evidence="1 2">PM101005</strain>
    </source>
</reference>
<dbReference type="RefSeq" id="WP_015275583.1">
    <property type="nucleotide sequence ID" value="NZ_CP046902.1"/>
</dbReference>
<evidence type="ECO:0000313" key="1">
    <source>
        <dbReference type="EMBL" id="QGZ29777.1"/>
    </source>
</evidence>
<dbReference type="AlphaFoldDB" id="A0A6I6LLY6"/>